<feature type="compositionally biased region" description="Basic and acidic residues" evidence="3">
    <location>
        <begin position="328"/>
        <end position="346"/>
    </location>
</feature>
<dbReference type="Pfam" id="PF00076">
    <property type="entry name" value="RRM_1"/>
    <property type="match status" value="2"/>
</dbReference>
<protein>
    <submittedName>
        <fullName evidence="5">Related to pre-mRNA splicing factor</fullName>
    </submittedName>
</protein>
<dbReference type="GO" id="GO:0003729">
    <property type="term" value="F:mRNA binding"/>
    <property type="evidence" value="ECO:0007669"/>
    <property type="project" value="TreeGrafter"/>
</dbReference>
<dbReference type="GeneID" id="35597307"/>
<dbReference type="SUPFAM" id="SSF54928">
    <property type="entry name" value="RNA-binding domain, RBD"/>
    <property type="match status" value="1"/>
</dbReference>
<evidence type="ECO:0000313" key="5">
    <source>
        <dbReference type="EMBL" id="CZT16243.1"/>
    </source>
</evidence>
<feature type="compositionally biased region" description="Basic and acidic residues" evidence="3">
    <location>
        <begin position="256"/>
        <end position="277"/>
    </location>
</feature>
<dbReference type="SMART" id="SM00360">
    <property type="entry name" value="RRM"/>
    <property type="match status" value="2"/>
</dbReference>
<name>A0A2D3V7B1_9PEZI</name>
<dbReference type="OrthoDB" id="1099063at2759"/>
<dbReference type="AlphaFoldDB" id="A0A2D3V7B1"/>
<evidence type="ECO:0000259" key="4">
    <source>
        <dbReference type="PROSITE" id="PS50102"/>
    </source>
</evidence>
<dbReference type="PROSITE" id="PS50102">
    <property type="entry name" value="RRM"/>
    <property type="match status" value="1"/>
</dbReference>
<evidence type="ECO:0000313" key="6">
    <source>
        <dbReference type="Proteomes" id="UP000225277"/>
    </source>
</evidence>
<dbReference type="InterPro" id="IPR000504">
    <property type="entry name" value="RRM_dom"/>
</dbReference>
<keyword evidence="6" id="KW-1185">Reference proteome</keyword>
<dbReference type="PANTHER" id="PTHR23003">
    <property type="entry name" value="RNA RECOGNITION MOTIF RRM DOMAIN CONTAINING PROTEIN"/>
    <property type="match status" value="1"/>
</dbReference>
<keyword evidence="1 2" id="KW-0694">RNA-binding</keyword>
<dbReference type="PANTHER" id="PTHR23003:SF51">
    <property type="entry name" value="SERINE-ARGININE PROTEIN 55"/>
    <property type="match status" value="1"/>
</dbReference>
<dbReference type="RefSeq" id="XP_023623136.1">
    <property type="nucleotide sequence ID" value="XM_023767368.1"/>
</dbReference>
<gene>
    <name evidence="5" type="ORF">RCC_02085</name>
</gene>
<dbReference type="Gene3D" id="3.30.70.330">
    <property type="match status" value="2"/>
</dbReference>
<dbReference type="EMBL" id="FJUY01000002">
    <property type="protein sequence ID" value="CZT16243.1"/>
    <property type="molecule type" value="Genomic_DNA"/>
</dbReference>
<dbReference type="GO" id="GO:0005634">
    <property type="term" value="C:nucleus"/>
    <property type="evidence" value="ECO:0007669"/>
    <property type="project" value="TreeGrafter"/>
</dbReference>
<sequence length="346" mass="39224">MSEVSNTRLYLGNLPRTATKADVENHFNTHGTGEITEIKLMNGFGFIEYKDAMDARDVVPDGSEFMGERLVVQFARGSTRPRDGFEHQPRQAPRPRRTVHRMTITGLPFETSWQDLKDFARQSGLDVVYSEVGRERDGSGNGKGSFVEYETAADLASAVEKLDNNEFKGATVRCISDVRRRIPFYTGRTNRIRQPQSEIPRPRERYRSRSPGGYRGRGGYGGPPPDDYYDRRGPPRGYSPRRDDYRRRTPPPRGGYYDDRPDDRYVRGGRPPVDDYPPRGGGSYGGPPADDRYGGPPPPRRGGYEPEPYTNGHARAPYGGRPASPPPPRRDGGRYERSYEEPRPYW</sequence>
<feature type="compositionally biased region" description="Polar residues" evidence="3">
    <location>
        <begin position="187"/>
        <end position="197"/>
    </location>
</feature>
<dbReference type="InterPro" id="IPR050374">
    <property type="entry name" value="RRT5_SRSF_SR"/>
</dbReference>
<dbReference type="STRING" id="112498.A0A2D3V7B1"/>
<proteinExistence type="predicted"/>
<feature type="compositionally biased region" description="Low complexity" evidence="3">
    <location>
        <begin position="305"/>
        <end position="322"/>
    </location>
</feature>
<dbReference type="InterPro" id="IPR035979">
    <property type="entry name" value="RBD_domain_sf"/>
</dbReference>
<feature type="domain" description="RRM" evidence="4">
    <location>
        <begin position="7"/>
        <end position="77"/>
    </location>
</feature>
<evidence type="ECO:0000256" key="2">
    <source>
        <dbReference type="PROSITE-ProRule" id="PRU00176"/>
    </source>
</evidence>
<reference evidence="5 6" key="1">
    <citation type="submission" date="2016-03" db="EMBL/GenBank/DDBJ databases">
        <authorList>
            <person name="Ploux O."/>
        </authorList>
    </citation>
    <scope>NUCLEOTIDE SEQUENCE [LARGE SCALE GENOMIC DNA]</scope>
    <source>
        <strain evidence="5 6">URUG2</strain>
    </source>
</reference>
<accession>A0A2D3V7B1</accession>
<dbReference type="Proteomes" id="UP000225277">
    <property type="component" value="Unassembled WGS sequence"/>
</dbReference>
<dbReference type="InterPro" id="IPR012677">
    <property type="entry name" value="Nucleotide-bd_a/b_plait_sf"/>
</dbReference>
<evidence type="ECO:0000256" key="3">
    <source>
        <dbReference type="SAM" id="MobiDB-lite"/>
    </source>
</evidence>
<feature type="region of interest" description="Disordered" evidence="3">
    <location>
        <begin position="186"/>
        <end position="346"/>
    </location>
</feature>
<evidence type="ECO:0000256" key="1">
    <source>
        <dbReference type="ARBA" id="ARBA00022884"/>
    </source>
</evidence>
<dbReference type="GO" id="GO:0005737">
    <property type="term" value="C:cytoplasm"/>
    <property type="evidence" value="ECO:0007669"/>
    <property type="project" value="TreeGrafter"/>
</dbReference>
<organism evidence="5 6">
    <name type="scientific">Ramularia collo-cygni</name>
    <dbReference type="NCBI Taxonomy" id="112498"/>
    <lineage>
        <taxon>Eukaryota</taxon>
        <taxon>Fungi</taxon>
        <taxon>Dikarya</taxon>
        <taxon>Ascomycota</taxon>
        <taxon>Pezizomycotina</taxon>
        <taxon>Dothideomycetes</taxon>
        <taxon>Dothideomycetidae</taxon>
        <taxon>Mycosphaerellales</taxon>
        <taxon>Mycosphaerellaceae</taxon>
        <taxon>Ramularia</taxon>
    </lineage>
</organism>